<feature type="region of interest" description="Disordered" evidence="1">
    <location>
        <begin position="102"/>
        <end position="143"/>
    </location>
</feature>
<organism evidence="3 4">
    <name type="scientific">Catenulispora subtropica</name>
    <dbReference type="NCBI Taxonomy" id="450798"/>
    <lineage>
        <taxon>Bacteria</taxon>
        <taxon>Bacillati</taxon>
        <taxon>Actinomycetota</taxon>
        <taxon>Actinomycetes</taxon>
        <taxon>Catenulisporales</taxon>
        <taxon>Catenulisporaceae</taxon>
        <taxon>Catenulispora</taxon>
    </lineage>
</organism>
<protein>
    <submittedName>
        <fullName evidence="3">Uncharacterized protein</fullName>
    </submittedName>
</protein>
<comment type="caution">
    <text evidence="3">The sequence shown here is derived from an EMBL/GenBank/DDBJ whole genome shotgun (WGS) entry which is preliminary data.</text>
</comment>
<accession>A0ABP5CGE8</accession>
<feature type="transmembrane region" description="Helical" evidence="2">
    <location>
        <begin position="36"/>
        <end position="59"/>
    </location>
</feature>
<evidence type="ECO:0000256" key="2">
    <source>
        <dbReference type="SAM" id="Phobius"/>
    </source>
</evidence>
<keyword evidence="2" id="KW-0472">Membrane</keyword>
<dbReference type="Proteomes" id="UP001499854">
    <property type="component" value="Unassembled WGS sequence"/>
</dbReference>
<evidence type="ECO:0000313" key="4">
    <source>
        <dbReference type="Proteomes" id="UP001499854"/>
    </source>
</evidence>
<reference evidence="4" key="1">
    <citation type="journal article" date="2019" name="Int. J. Syst. Evol. Microbiol.">
        <title>The Global Catalogue of Microorganisms (GCM) 10K type strain sequencing project: providing services to taxonomists for standard genome sequencing and annotation.</title>
        <authorList>
            <consortium name="The Broad Institute Genomics Platform"/>
            <consortium name="The Broad Institute Genome Sequencing Center for Infectious Disease"/>
            <person name="Wu L."/>
            <person name="Ma J."/>
        </authorList>
    </citation>
    <scope>NUCLEOTIDE SEQUENCE [LARGE SCALE GENOMIC DNA]</scope>
    <source>
        <strain evidence="4">JCM 16013</strain>
    </source>
</reference>
<keyword evidence="2" id="KW-1133">Transmembrane helix</keyword>
<keyword evidence="4" id="KW-1185">Reference proteome</keyword>
<dbReference type="EMBL" id="BAAAQM010000009">
    <property type="protein sequence ID" value="GAA1963665.1"/>
    <property type="molecule type" value="Genomic_DNA"/>
</dbReference>
<gene>
    <name evidence="3" type="ORF">GCM10009838_20960</name>
</gene>
<feature type="compositionally biased region" description="Basic and acidic residues" evidence="1">
    <location>
        <begin position="128"/>
        <end position="143"/>
    </location>
</feature>
<sequence length="143" mass="14861">MTTHPAAAVSKGIRHMRAATASAATGVAGWAAGIGLGWPAVIVAAVVFISIVATLVWVLSDGKRSLRLAQLVCAIRTGKLNSRDPSSGFGIELSNTEQPTVATSVLKELPRQRSSATRSRRPKAARPAHPDTKGAEDGERLAG</sequence>
<evidence type="ECO:0000313" key="3">
    <source>
        <dbReference type="EMBL" id="GAA1963665.1"/>
    </source>
</evidence>
<evidence type="ECO:0000256" key="1">
    <source>
        <dbReference type="SAM" id="MobiDB-lite"/>
    </source>
</evidence>
<name>A0ABP5CGE8_9ACTN</name>
<keyword evidence="2" id="KW-0812">Transmembrane</keyword>
<proteinExistence type="predicted"/>